<reference evidence="1" key="1">
    <citation type="submission" date="2016-03" db="EMBL/GenBank/DDBJ databases">
        <authorList>
            <person name="Ploux O."/>
        </authorList>
    </citation>
    <scope>NUCLEOTIDE SEQUENCE</scope>
    <source>
        <strain evidence="1">UC10</strain>
    </source>
</reference>
<proteinExistence type="predicted"/>
<dbReference type="InterPro" id="IPR019639">
    <property type="entry name" value="DUF2505"/>
</dbReference>
<evidence type="ECO:0000313" key="1">
    <source>
        <dbReference type="EMBL" id="SBS76893.1"/>
    </source>
</evidence>
<protein>
    <recommendedName>
        <fullName evidence="2">DUF2505 domain-containing protein</fullName>
    </recommendedName>
</protein>
<dbReference type="EMBL" id="FLQS01000032">
    <property type="protein sequence ID" value="SBS76893.1"/>
    <property type="molecule type" value="Genomic_DNA"/>
</dbReference>
<organism evidence="1">
    <name type="scientific">uncultured Mycobacterium sp</name>
    <dbReference type="NCBI Taxonomy" id="171292"/>
    <lineage>
        <taxon>Bacteria</taxon>
        <taxon>Bacillati</taxon>
        <taxon>Actinomycetota</taxon>
        <taxon>Actinomycetes</taxon>
        <taxon>Mycobacteriales</taxon>
        <taxon>Mycobacteriaceae</taxon>
        <taxon>Mycobacterium</taxon>
        <taxon>environmental samples</taxon>
    </lineage>
</organism>
<dbReference type="AlphaFoldDB" id="A0A1Y5PE42"/>
<name>A0A1Y5PE42_9MYCO</name>
<sequence length="170" mass="19300">MSRRMDYVIGLDKPVADLYQSFTSLGYWEDLIAEHQQHTDSELTRFTSDESGTDIVFTHTVSRRDMPSLVAAVVPLRLTITREQHFDPFDTAKNSADGHYRALVPAAPLHFDGTYVLQQTSEGSELRLRSLCKVNVPLVGGKIEQWVLDGLRGLFDNERDFTRGWIAGHY</sequence>
<dbReference type="Pfam" id="PF10698">
    <property type="entry name" value="DUF2505"/>
    <property type="match status" value="1"/>
</dbReference>
<evidence type="ECO:0008006" key="2">
    <source>
        <dbReference type="Google" id="ProtNLM"/>
    </source>
</evidence>
<accession>A0A1Y5PE42</accession>
<gene>
    <name evidence="1" type="ORF">MHPYR_380032</name>
</gene>